<evidence type="ECO:0000256" key="1">
    <source>
        <dbReference type="SAM" id="MobiDB-lite"/>
    </source>
</evidence>
<feature type="compositionally biased region" description="Basic and acidic residues" evidence="1">
    <location>
        <begin position="247"/>
        <end position="264"/>
    </location>
</feature>
<gene>
    <name evidence="2" type="ORF">FAZ95_00080</name>
</gene>
<feature type="region of interest" description="Disordered" evidence="1">
    <location>
        <begin position="304"/>
        <end position="337"/>
    </location>
</feature>
<feature type="region of interest" description="Disordered" evidence="1">
    <location>
        <begin position="239"/>
        <end position="289"/>
    </location>
</feature>
<sequence>MSRGAAILLFGFAIAFGTYVSITERDVALVKWRKVLYHNESPALPPGIGNNLPAPPTSVPLVALVEREIENSRAEDAKDAQIVQNDLTKESPAATPKPAAAPVQKPAAAAPPAVSPPRSTKPKAPVVASVVPSREQANEPRNVETAVSKPVEKSIPKPPDKPLVVTAAKPAVPPAAPPAAPPVVKADAPQAQPHPSVTTEQRGDAIQRAAQACDKQDGTGCIRRQLTKTENIDRVEKAEQTAVLETSRAEPKAPVRERLTREPVRAAAPASAPTLHAAAPAAAPAPVPASAAAPTLFDAARKALAPESAASPVRESVASPAGESPPPKAASAPASPQRFAALAEDVNRLYRGH</sequence>
<organism evidence="2 3">
    <name type="scientific">Trinickia violacea</name>
    <dbReference type="NCBI Taxonomy" id="2571746"/>
    <lineage>
        <taxon>Bacteria</taxon>
        <taxon>Pseudomonadati</taxon>
        <taxon>Pseudomonadota</taxon>
        <taxon>Betaproteobacteria</taxon>
        <taxon>Burkholderiales</taxon>
        <taxon>Burkholderiaceae</taxon>
        <taxon>Trinickia</taxon>
    </lineage>
</organism>
<evidence type="ECO:0000313" key="3">
    <source>
        <dbReference type="Proteomes" id="UP000298656"/>
    </source>
</evidence>
<dbReference type="Proteomes" id="UP000298656">
    <property type="component" value="Chromosome 1"/>
</dbReference>
<dbReference type="RefSeq" id="WP_137330559.1">
    <property type="nucleotide sequence ID" value="NZ_CP040077.1"/>
</dbReference>
<accession>A0A4P8IJE6</accession>
<proteinExistence type="predicted"/>
<feature type="compositionally biased region" description="Basic and acidic residues" evidence="1">
    <location>
        <begin position="150"/>
        <end position="160"/>
    </location>
</feature>
<dbReference type="AlphaFoldDB" id="A0A4P8IJE6"/>
<name>A0A4P8IJE6_9BURK</name>
<keyword evidence="3" id="KW-1185">Reference proteome</keyword>
<feature type="compositionally biased region" description="Low complexity" evidence="1">
    <location>
        <begin position="122"/>
        <end position="133"/>
    </location>
</feature>
<feature type="compositionally biased region" description="Low complexity" evidence="1">
    <location>
        <begin position="91"/>
        <end position="112"/>
    </location>
</feature>
<protein>
    <submittedName>
        <fullName evidence="2">Uncharacterized protein</fullName>
    </submittedName>
</protein>
<dbReference type="OrthoDB" id="9854432at2"/>
<feature type="compositionally biased region" description="Low complexity" evidence="1">
    <location>
        <begin position="266"/>
        <end position="289"/>
    </location>
</feature>
<dbReference type="EMBL" id="CP040077">
    <property type="protein sequence ID" value="QCP47715.1"/>
    <property type="molecule type" value="Genomic_DNA"/>
</dbReference>
<feature type="compositionally biased region" description="Low complexity" evidence="1">
    <location>
        <begin position="182"/>
        <end position="193"/>
    </location>
</feature>
<feature type="region of interest" description="Disordered" evidence="1">
    <location>
        <begin position="73"/>
        <end position="217"/>
    </location>
</feature>
<evidence type="ECO:0000313" key="2">
    <source>
        <dbReference type="EMBL" id="QCP47715.1"/>
    </source>
</evidence>
<reference evidence="2 3" key="1">
    <citation type="submission" date="2019-05" db="EMBL/GenBank/DDBJ databases">
        <title>Burkholderia sp. DHOD12, isolated from subtropical forest soil.</title>
        <authorList>
            <person name="Gao Z.-H."/>
            <person name="Qiu L.-H."/>
        </authorList>
    </citation>
    <scope>NUCLEOTIDE SEQUENCE [LARGE SCALE GENOMIC DNA]</scope>
    <source>
        <strain evidence="2 3">DHOD12</strain>
    </source>
</reference>
<dbReference type="KEGG" id="tvl:FAZ95_00080"/>
<feature type="compositionally biased region" description="Pro residues" evidence="1">
    <location>
        <begin position="171"/>
        <end position="181"/>
    </location>
</feature>